<evidence type="ECO:0000313" key="2">
    <source>
        <dbReference type="Proteomes" id="UP001165064"/>
    </source>
</evidence>
<accession>A0ACB5T266</accession>
<protein>
    <submittedName>
        <fullName evidence="1">Unnamed protein product</fullName>
    </submittedName>
</protein>
<reference evidence="1" key="1">
    <citation type="submission" date="2023-04" db="EMBL/GenBank/DDBJ databases">
        <title>Ambrosiozyma monospora NBRC 10751.</title>
        <authorList>
            <person name="Ichikawa N."/>
            <person name="Sato H."/>
            <person name="Tonouchi N."/>
        </authorList>
    </citation>
    <scope>NUCLEOTIDE SEQUENCE</scope>
    <source>
        <strain evidence="1">NBRC 10751</strain>
    </source>
</reference>
<keyword evidence="2" id="KW-1185">Reference proteome</keyword>
<evidence type="ECO:0000313" key="1">
    <source>
        <dbReference type="EMBL" id="GME79702.1"/>
    </source>
</evidence>
<name>A0ACB5T266_AMBMO</name>
<organism evidence="1 2">
    <name type="scientific">Ambrosiozyma monospora</name>
    <name type="common">Yeast</name>
    <name type="synonym">Endomycopsis monosporus</name>
    <dbReference type="NCBI Taxonomy" id="43982"/>
    <lineage>
        <taxon>Eukaryota</taxon>
        <taxon>Fungi</taxon>
        <taxon>Dikarya</taxon>
        <taxon>Ascomycota</taxon>
        <taxon>Saccharomycotina</taxon>
        <taxon>Pichiomycetes</taxon>
        <taxon>Pichiales</taxon>
        <taxon>Pichiaceae</taxon>
        <taxon>Ambrosiozyma</taxon>
    </lineage>
</organism>
<comment type="caution">
    <text evidence="1">The sequence shown here is derived from an EMBL/GenBank/DDBJ whole genome shotgun (WGS) entry which is preliminary data.</text>
</comment>
<dbReference type="Proteomes" id="UP001165064">
    <property type="component" value="Unassembled WGS sequence"/>
</dbReference>
<dbReference type="EMBL" id="BSXS01002705">
    <property type="protein sequence ID" value="GME79702.1"/>
    <property type="molecule type" value="Genomic_DNA"/>
</dbReference>
<proteinExistence type="predicted"/>
<gene>
    <name evidence="1" type="ORF">Amon02_000408500</name>
</gene>
<sequence length="309" mass="31529">MKLCSYSSNLTTQNSSLNLDYDGSSLTTPYTVNNDPSKQYLSVDGGDVILTVHSSTTGFTFAEDGTLEFNGSADGFEACKNRDDPYSYSKTNYAIVLGSASGDCVPIKLYKNGGESSSSSSSSEAASSTTSSEAVSSTTSSAVASSSTVSSYVVTVSGGVKILYTTIPCPAETTPAPAPVSPKYSNSTTTVNTSVKPTTITYEASSTVVTSCYTDSNGQVITKTVTEPCPASTVTSTPSVPQETSQPSKTEESTTAPKKEESSATTVSTVSTGAASTQPSIILAEGAAADFKPQGAFALTAGLVAALLI</sequence>